<evidence type="ECO:0000313" key="9">
    <source>
        <dbReference type="EMBL" id="KAL2275519.1"/>
    </source>
</evidence>
<dbReference type="Proteomes" id="UP001600888">
    <property type="component" value="Unassembled WGS sequence"/>
</dbReference>
<reference evidence="9 10" key="1">
    <citation type="submission" date="2024-03" db="EMBL/GenBank/DDBJ databases">
        <title>A high-quality draft genome sequence of Diaporthe vaccinii, a causative agent of upright dieback and viscid rot disease in cranberry plants.</title>
        <authorList>
            <person name="Sarrasin M."/>
            <person name="Lang B.F."/>
            <person name="Burger G."/>
        </authorList>
    </citation>
    <scope>NUCLEOTIDE SEQUENCE [LARGE SCALE GENOMIC DNA]</scope>
    <source>
        <strain evidence="9 10">IS7</strain>
    </source>
</reference>
<comment type="caution">
    <text evidence="9">The sequence shown here is derived from an EMBL/GenBank/DDBJ whole genome shotgun (WGS) entry which is preliminary data.</text>
</comment>
<dbReference type="Gene3D" id="3.40.50.1820">
    <property type="entry name" value="alpha/beta hydrolase"/>
    <property type="match status" value="1"/>
</dbReference>
<dbReference type="InterPro" id="IPR001680">
    <property type="entry name" value="WD40_rpt"/>
</dbReference>
<dbReference type="InterPro" id="IPR015943">
    <property type="entry name" value="WD40/YVTN_repeat-like_dom_sf"/>
</dbReference>
<keyword evidence="3" id="KW-0677">Repeat</keyword>
<evidence type="ECO:0000256" key="3">
    <source>
        <dbReference type="ARBA" id="ARBA00022737"/>
    </source>
</evidence>
<proteinExistence type="inferred from homology"/>
<gene>
    <name evidence="9" type="ORF">FJTKL_02020</name>
</gene>
<keyword evidence="4" id="KW-0813">Transport</keyword>
<dbReference type="InterPro" id="IPR012908">
    <property type="entry name" value="PGAP1-ab_dom-like"/>
</dbReference>
<dbReference type="SUPFAM" id="SSF50998">
    <property type="entry name" value="Quinoprotein alcohol dehydrogenase-like"/>
    <property type="match status" value="1"/>
</dbReference>
<comment type="function">
    <text evidence="1 4">Involved in inositol deacylation of GPI-anchored proteins which plays important roles in the quality control and ER-associated degradation of GPI-anchored proteins.</text>
</comment>
<feature type="region of interest" description="Disordered" evidence="5">
    <location>
        <begin position="56"/>
        <end position="75"/>
    </location>
</feature>
<sequence>MVYSAYTKVEAVHRLILIHPGAGYEDLADHIKVSGSTDSRDPEFLAPQESLTVRQRHHSAPSLFRRRRKSSSSAAETADACKGSLGLVTLYEPSEPRVDFVFVHGLHGGSRKTWSLHPEDQATFWPERWLPGERGFKHVRIHSFGYDSDWSKTSHSTLRIRDFAQALLASIYNSSILKKTKDLPLVFVAHSMGGLVIKQAYMLAKNDPIYHDVAARIHSLYFLATPHRGSNSAVYLKTFLSVSFPTGSKAYAKELLPDSQTVADINEDFRHVCGDVQLWSFFEGVPTAGFMIVDKVSAVMNLPGEHTQYLSADHRHVCKFRDVNDPNYITLRDCFKTTIEGINDHYTIQQAQQMKIIADALDISHQPSRDLLSVSEKLHQGTCEWITQHKDFHRWLDIADSSSWGVLDHGPHDTQPRILWLSGPPGSGKSVTTSHVVKYLTSFNMDCCYFFFKNDTKLGIASLLISLAYQMAEFSFEIRQVFLSMINNGETINTQDHTVIWNNLFQGRLFQAQFTQPFYWVIDGLDECPKKSLVSLIQVFSRLEARIPIRIFMTSRPDSPDAPVEQLLNAENVNRVEFRTGQEDSLRDIAAYVRSQPRLSRMLDTGENDQIVSDILTKSQGNFLWASLIIGRLDELYSAEDVRTALRQVPSEMNGFYDRILENISKASNSEKAKCILKWVVCAPEPLSTEELTEAVHLDIGHTLLAATSGDIFSEICGSLVTVDKDYRVQLMHQTVREYLISAESNFYVNYREAHEQLGNICLSLMNGREGLRRVSRRTKPVPGRSGHSLLLNYSCLHFSYHLLHSQSTSATTFASLGEFIDTKTLIWIEHIARKEKLKPFLRTIGNIKPYLARQLERSPPFSKNYQKVQSWIDDLTHVVSIFGQTLLDCPESIYAFIPPLCPSSSLVHRAFAQNCSQKVVCHSHKEWDERLSCMNFQSYSKSIAVTDNHIATGHADGMIRVFSSSTFEEVAILKHGYPVRQLAFGNISNLLASCSPKAVSLWSTKQDLLWKVTVPGIASSVCFNADDTKVLVTIKNDVKQAILTFASADGTQLDPIVIPGDSSSSDSDSDQISHTTKKFCPEVACVSFPLGLAAVTWRSSHLTIFFMDSDNNLEKFCKLEKDGFQDAARPPQIICVELNPAVESDLVAVAYQDGEIAIFEMDEWNPKQTHSHKLHTRTMASSPDGRTLAVGDTEGGIYLFAFETLQLLYRIDSLDETASSIVFASNSLRLYDVRGRSCNVWEPSVLIRKSSMDDNSSDPEEHALPVLRGPADHFSRSLTDTRTITAIAPTHDGRFFFCGREDGSVTIHDNRNGDVALELKLHSVQIRLLHYESEADMLLSVDISRRCMLTNLNKPSSAKPMWSQRACVLDHRAPASVTQALMNREGSAFLLSNHTGEELWNGKEVLRSNISTESSRWMCHPTDANLLLRVDGNEIRIYQWENLGEVTEGCGLTMECSAKFDWKTLGNEWSSHPGCSILCQALALQDTTGTAFLMLDLDQAQLQSSSIAVSCTLRNMAAGVKSILAITRSSIIFLDRGGWICSLGIKGISEAKSYTRHFFLPPFWRTRGELMIKIVAKNSLVVAYKDDVVVVHGFMDFTHKVEFPAFPDDDDAPLVLRRRVTNL</sequence>
<keyword evidence="4" id="KW-0378">Hydrolase</keyword>
<evidence type="ECO:0000256" key="5">
    <source>
        <dbReference type="SAM" id="MobiDB-lite"/>
    </source>
</evidence>
<dbReference type="InterPro" id="IPR027417">
    <property type="entry name" value="P-loop_NTPase"/>
</dbReference>
<name>A0ABR4DZB7_9PEZI</name>
<dbReference type="PANTHER" id="PTHR10039:SF16">
    <property type="entry name" value="GPI INOSITOL-DEACYLASE"/>
    <property type="match status" value="1"/>
</dbReference>
<feature type="domain" description="Nephrocystin 3-like N-terminal" evidence="8">
    <location>
        <begin position="381"/>
        <end position="556"/>
    </location>
</feature>
<feature type="domain" description="GPI inositol-deacylase PGAP1-like alpha/beta" evidence="6">
    <location>
        <begin position="101"/>
        <end position="230"/>
    </location>
</feature>
<dbReference type="Gene3D" id="3.40.50.300">
    <property type="entry name" value="P-loop containing nucleotide triphosphate hydrolases"/>
    <property type="match status" value="1"/>
</dbReference>
<dbReference type="SUPFAM" id="SSF52540">
    <property type="entry name" value="P-loop containing nucleoside triphosphate hydrolases"/>
    <property type="match status" value="1"/>
</dbReference>
<evidence type="ECO:0000313" key="10">
    <source>
        <dbReference type="Proteomes" id="UP001600888"/>
    </source>
</evidence>
<dbReference type="SUPFAM" id="SSF53474">
    <property type="entry name" value="alpha/beta-Hydrolases"/>
    <property type="match status" value="1"/>
</dbReference>
<evidence type="ECO:0000256" key="4">
    <source>
        <dbReference type="RuleBase" id="RU365011"/>
    </source>
</evidence>
<keyword evidence="10" id="KW-1185">Reference proteome</keyword>
<dbReference type="InterPro" id="IPR054471">
    <property type="entry name" value="GPIID_WHD"/>
</dbReference>
<dbReference type="SMART" id="SM00320">
    <property type="entry name" value="WD40"/>
    <property type="match status" value="5"/>
</dbReference>
<feature type="compositionally biased region" description="Basic residues" evidence="5">
    <location>
        <begin position="56"/>
        <end position="70"/>
    </location>
</feature>
<dbReference type="Pfam" id="PF24883">
    <property type="entry name" value="NPHP3_N"/>
    <property type="match status" value="1"/>
</dbReference>
<evidence type="ECO:0000259" key="8">
    <source>
        <dbReference type="Pfam" id="PF24883"/>
    </source>
</evidence>
<evidence type="ECO:0000259" key="6">
    <source>
        <dbReference type="Pfam" id="PF07819"/>
    </source>
</evidence>
<keyword evidence="4" id="KW-0472">Membrane</keyword>
<evidence type="ECO:0000259" key="7">
    <source>
        <dbReference type="Pfam" id="PF22939"/>
    </source>
</evidence>
<dbReference type="PANTHER" id="PTHR10039">
    <property type="entry name" value="AMELOGENIN"/>
    <property type="match status" value="1"/>
</dbReference>
<dbReference type="InterPro" id="IPR011047">
    <property type="entry name" value="Quinoprotein_ADH-like_sf"/>
</dbReference>
<dbReference type="InterPro" id="IPR056884">
    <property type="entry name" value="NPHP3-like_N"/>
</dbReference>
<dbReference type="Pfam" id="PF07819">
    <property type="entry name" value="PGAP1"/>
    <property type="match status" value="1"/>
</dbReference>
<protein>
    <recommendedName>
        <fullName evidence="2 4">GPI inositol-deacylase</fullName>
        <ecNumber evidence="4">3.1.-.-</ecNumber>
    </recommendedName>
</protein>
<evidence type="ECO:0000256" key="2">
    <source>
        <dbReference type="ARBA" id="ARBA00015856"/>
    </source>
</evidence>
<keyword evidence="4" id="KW-0653">Protein transport</keyword>
<dbReference type="EMBL" id="JBAWTH010000131">
    <property type="protein sequence ID" value="KAL2275519.1"/>
    <property type="molecule type" value="Genomic_DNA"/>
</dbReference>
<dbReference type="InterPro" id="IPR029058">
    <property type="entry name" value="AB_hydrolase_fold"/>
</dbReference>
<comment type="similarity">
    <text evidence="4">Belongs to the GPI inositol-deacylase family.</text>
</comment>
<dbReference type="Gene3D" id="2.130.10.10">
    <property type="entry name" value="YVTN repeat-like/Quinoprotein amine dehydrogenase"/>
    <property type="match status" value="3"/>
</dbReference>
<feature type="domain" description="GPI inositol-deacylase winged helix" evidence="7">
    <location>
        <begin position="668"/>
        <end position="745"/>
    </location>
</feature>
<evidence type="ECO:0000256" key="1">
    <source>
        <dbReference type="ARBA" id="ARBA00003496"/>
    </source>
</evidence>
<comment type="subcellular location">
    <subcellularLocation>
        <location evidence="4">Endoplasmic reticulum membrane</location>
    </subcellularLocation>
</comment>
<dbReference type="Pfam" id="PF22939">
    <property type="entry name" value="WHD_GPIID"/>
    <property type="match status" value="1"/>
</dbReference>
<dbReference type="EC" id="3.1.-.-" evidence="4"/>
<accession>A0ABR4DZB7</accession>
<organism evidence="9 10">
    <name type="scientific">Diaporthe vaccinii</name>
    <dbReference type="NCBI Taxonomy" id="105482"/>
    <lineage>
        <taxon>Eukaryota</taxon>
        <taxon>Fungi</taxon>
        <taxon>Dikarya</taxon>
        <taxon>Ascomycota</taxon>
        <taxon>Pezizomycotina</taxon>
        <taxon>Sordariomycetes</taxon>
        <taxon>Sordariomycetidae</taxon>
        <taxon>Diaporthales</taxon>
        <taxon>Diaporthaceae</taxon>
        <taxon>Diaporthe</taxon>
        <taxon>Diaporthe eres species complex</taxon>
    </lineage>
</organism>
<keyword evidence="4" id="KW-0256">Endoplasmic reticulum</keyword>